<evidence type="ECO:0000256" key="4">
    <source>
        <dbReference type="PROSITE-ProRule" id="PRU00433"/>
    </source>
</evidence>
<dbReference type="GO" id="GO:0009055">
    <property type="term" value="F:electron transfer activity"/>
    <property type="evidence" value="ECO:0007669"/>
    <property type="project" value="InterPro"/>
</dbReference>
<feature type="domain" description="Cytochrome c" evidence="6">
    <location>
        <begin position="46"/>
        <end position="152"/>
    </location>
</feature>
<proteinExistence type="predicted"/>
<evidence type="ECO:0000259" key="6">
    <source>
        <dbReference type="PROSITE" id="PS51007"/>
    </source>
</evidence>
<evidence type="ECO:0000313" key="7">
    <source>
        <dbReference type="EMBL" id="OAZ09405.1"/>
    </source>
</evidence>
<accession>A0A853KZQ3</accession>
<dbReference type="RefSeq" id="WP_064781412.1">
    <property type="nucleotide sequence ID" value="NZ_JPVZ01000005.1"/>
</dbReference>
<sequence length="153" mass="16407">MSWKPRTFLACLIVGLPALAAADALAPADVKFDDMSVSQSLTSQPGDPENGRKVFANRSLGNCLACHAVKDQSDQLFHGEVGPPLDGAADRWSEGELRAIVADAKEVFSEETVMPGFYSLNVGINVREDLVGKTILTAQEVEDVVAYLATLKE</sequence>
<feature type="chain" id="PRO_5032587069" evidence="5">
    <location>
        <begin position="21"/>
        <end position="153"/>
    </location>
</feature>
<dbReference type="SUPFAM" id="SSF46626">
    <property type="entry name" value="Cytochrome c"/>
    <property type="match status" value="1"/>
</dbReference>
<reference evidence="7 8" key="1">
    <citation type="submission" date="2014-07" db="EMBL/GenBank/DDBJ databases">
        <title>Draft genome sequence of Thalassospira tepidiphila 1-1B.</title>
        <authorList>
            <person name="Lai Q."/>
            <person name="Shao Z."/>
        </authorList>
    </citation>
    <scope>NUCLEOTIDE SEQUENCE [LARGE SCALE GENOMIC DNA]</scope>
    <source>
        <strain evidence="7 8">MCCC 1A03514</strain>
    </source>
</reference>
<dbReference type="Gene3D" id="1.10.760.10">
    <property type="entry name" value="Cytochrome c-like domain"/>
    <property type="match status" value="1"/>
</dbReference>
<dbReference type="NCBIfam" id="TIGR04485">
    <property type="entry name" value="thiosulf_SoxX"/>
    <property type="match status" value="1"/>
</dbReference>
<dbReference type="EMBL" id="JPVZ01000005">
    <property type="protein sequence ID" value="OAZ09405.1"/>
    <property type="molecule type" value="Genomic_DNA"/>
</dbReference>
<keyword evidence="2 4" id="KW-0479">Metal-binding</keyword>
<evidence type="ECO:0000256" key="2">
    <source>
        <dbReference type="ARBA" id="ARBA00022723"/>
    </source>
</evidence>
<gene>
    <name evidence="7" type="ORF">TH4_13200</name>
</gene>
<evidence type="ECO:0000256" key="5">
    <source>
        <dbReference type="SAM" id="SignalP"/>
    </source>
</evidence>
<dbReference type="GO" id="GO:0046872">
    <property type="term" value="F:metal ion binding"/>
    <property type="evidence" value="ECO:0007669"/>
    <property type="project" value="UniProtKB-KW"/>
</dbReference>
<evidence type="ECO:0000313" key="8">
    <source>
        <dbReference type="Proteomes" id="UP000094009"/>
    </source>
</evidence>
<dbReference type="InterPro" id="IPR009056">
    <property type="entry name" value="Cyt_c-like_dom"/>
</dbReference>
<dbReference type="InterPro" id="IPR036909">
    <property type="entry name" value="Cyt_c-like_dom_sf"/>
</dbReference>
<keyword evidence="1 4" id="KW-0349">Heme</keyword>
<dbReference type="GO" id="GO:0020037">
    <property type="term" value="F:heme binding"/>
    <property type="evidence" value="ECO:0007669"/>
    <property type="project" value="InterPro"/>
</dbReference>
<organism evidence="7 8">
    <name type="scientific">Thalassospira tepidiphila MCCC 1A03514</name>
    <dbReference type="NCBI Taxonomy" id="1177930"/>
    <lineage>
        <taxon>Bacteria</taxon>
        <taxon>Pseudomonadati</taxon>
        <taxon>Pseudomonadota</taxon>
        <taxon>Alphaproteobacteria</taxon>
        <taxon>Rhodospirillales</taxon>
        <taxon>Thalassospiraceae</taxon>
        <taxon>Thalassospira</taxon>
    </lineage>
</organism>
<keyword evidence="3 4" id="KW-0408">Iron</keyword>
<dbReference type="InterPro" id="IPR030999">
    <property type="entry name" value="Thiosulf_SoxX"/>
</dbReference>
<name>A0A853KZQ3_9PROT</name>
<comment type="caution">
    <text evidence="7">The sequence shown here is derived from an EMBL/GenBank/DDBJ whole genome shotgun (WGS) entry which is preliminary data.</text>
</comment>
<keyword evidence="5" id="KW-0732">Signal</keyword>
<dbReference type="AlphaFoldDB" id="A0A853KZQ3"/>
<protein>
    <submittedName>
        <fullName evidence="7">Monoheme cytochrome C SoxX</fullName>
    </submittedName>
</protein>
<evidence type="ECO:0000256" key="3">
    <source>
        <dbReference type="ARBA" id="ARBA00023004"/>
    </source>
</evidence>
<dbReference type="Pfam" id="PF00034">
    <property type="entry name" value="Cytochrom_C"/>
    <property type="match status" value="1"/>
</dbReference>
<dbReference type="Proteomes" id="UP000094009">
    <property type="component" value="Unassembled WGS sequence"/>
</dbReference>
<evidence type="ECO:0000256" key="1">
    <source>
        <dbReference type="ARBA" id="ARBA00022617"/>
    </source>
</evidence>
<feature type="signal peptide" evidence="5">
    <location>
        <begin position="1"/>
        <end position="20"/>
    </location>
</feature>
<dbReference type="PROSITE" id="PS51007">
    <property type="entry name" value="CYTC"/>
    <property type="match status" value="1"/>
</dbReference>